<dbReference type="KEGG" id="rid:RIdsm_01741"/>
<evidence type="ECO:0000313" key="1">
    <source>
        <dbReference type="EMBL" id="KRS19100.1"/>
    </source>
</evidence>
<dbReference type="Proteomes" id="UP000325785">
    <property type="component" value="Chromosome"/>
</dbReference>
<protein>
    <recommendedName>
        <fullName evidence="5">Asparagine synthetase domain-containing protein</fullName>
    </recommendedName>
</protein>
<dbReference type="RefSeq" id="WP_057814023.1">
    <property type="nucleotide sequence ID" value="NZ_CP031598.1"/>
</dbReference>
<dbReference type="PATRIC" id="fig|540747.5.peg.2660"/>
<keyword evidence="3" id="KW-1185">Reference proteome</keyword>
<reference evidence="1 3" key="1">
    <citation type="submission" date="2015-04" db="EMBL/GenBank/DDBJ databases">
        <title>The draft genome sequence of Roseovarius indicus B108T.</title>
        <authorList>
            <person name="Li G."/>
            <person name="Lai Q."/>
            <person name="Shao Z."/>
            <person name="Yan P."/>
        </authorList>
    </citation>
    <scope>NUCLEOTIDE SEQUENCE [LARGE SCALE GENOMIC DNA]</scope>
    <source>
        <strain evidence="1 3">B108</strain>
    </source>
</reference>
<reference evidence="2 4" key="2">
    <citation type="submission" date="2018-08" db="EMBL/GenBank/DDBJ databases">
        <title>Genetic Globetrotter - A new plasmid hitch-hiking vast phylogenetic and geographic distances.</title>
        <authorList>
            <person name="Vollmers J."/>
            <person name="Petersen J."/>
        </authorList>
    </citation>
    <scope>NUCLEOTIDE SEQUENCE [LARGE SCALE GENOMIC DNA]</scope>
    <source>
        <strain evidence="2 4">DSM 26383</strain>
    </source>
</reference>
<sequence length="601" mass="66956">MYDAYGPDSLDFVPYDGACGDFLITTKDSEELRAKFTALGAEVMVRNGHTVYTWNLPRGQHILSGTGIFDGKFAIGPAVLDRFPEQPGVGMFNLLSFWPEKTTVRSDICAHHSLYYGAGIVTNRLHLAAIAVGRLDLRGAFANAAFNSVICHQLSTIATPVEGVNVLLGGEEVEVTNTVTAHQRDAVFPGPPTDANGNPDYLTPDEYHALVEKGAEEIIANVQAILDSGRPVLCDISGGRDSRIVLSAVVALGRIKDVVFNTKVTPNKLGDVDLAIATGLVKEFGGSYHPNPEVIGWDITTPRDRLLKRRSHLFGAYHFFAKTQLNTVQELAEIKGVRMLGGAGEIYRDVFQTFLQVTDRREPYDPDTLNRHLRARDPWDDTPEILTAAMPYYADTFDRLPGETFSQKVDSHYFFFRNSYHYGIKMPKIGIAEDINPGVSISLLKAARGLPPEVKATGRVVFDITRALCEKLAYVQYDKPWDVDFTQSDYHRPSQYDGQVLEFPPALEVLDQHVPSKRPPVRRPDPVRIDFKDICWKMFSENFDRLRAQESDLSIYASDKLYNQGKTAWEKMDGNKAGINRPGALASRMQAFNDFLTVMKG</sequence>
<gene>
    <name evidence="2" type="ORF">RIdsm_01741</name>
    <name evidence="1" type="ORF">XM52_05410</name>
</gene>
<evidence type="ECO:0000313" key="2">
    <source>
        <dbReference type="EMBL" id="QEW25948.1"/>
    </source>
</evidence>
<evidence type="ECO:0008006" key="5">
    <source>
        <dbReference type="Google" id="ProtNLM"/>
    </source>
</evidence>
<evidence type="ECO:0000313" key="4">
    <source>
        <dbReference type="Proteomes" id="UP000325785"/>
    </source>
</evidence>
<organism evidence="1 3">
    <name type="scientific">Roseovarius indicus</name>
    <dbReference type="NCBI Taxonomy" id="540747"/>
    <lineage>
        <taxon>Bacteria</taxon>
        <taxon>Pseudomonadati</taxon>
        <taxon>Pseudomonadota</taxon>
        <taxon>Alphaproteobacteria</taxon>
        <taxon>Rhodobacterales</taxon>
        <taxon>Roseobacteraceae</taxon>
        <taxon>Roseovarius</taxon>
    </lineage>
</organism>
<dbReference type="EMBL" id="LAXI01000002">
    <property type="protein sequence ID" value="KRS19100.1"/>
    <property type="molecule type" value="Genomic_DNA"/>
</dbReference>
<name>A0A0T5PDF8_9RHOB</name>
<dbReference type="AlphaFoldDB" id="A0A0T5PDF8"/>
<dbReference type="EMBL" id="CP031598">
    <property type="protein sequence ID" value="QEW25948.1"/>
    <property type="molecule type" value="Genomic_DNA"/>
</dbReference>
<accession>A0A0T5PDF8</accession>
<proteinExistence type="predicted"/>
<evidence type="ECO:0000313" key="3">
    <source>
        <dbReference type="Proteomes" id="UP000051401"/>
    </source>
</evidence>
<dbReference type="OrthoDB" id="7804473at2"/>
<dbReference type="Proteomes" id="UP000051401">
    <property type="component" value="Unassembled WGS sequence"/>
</dbReference>
<dbReference type="STRING" id="540747.SAMN04488031_103154"/>